<dbReference type="PANTHER" id="PTHR11328:SF24">
    <property type="entry name" value="MAJOR FACILITATOR SUPERFAMILY (MFS) PROFILE DOMAIN-CONTAINING PROTEIN"/>
    <property type="match status" value="1"/>
</dbReference>
<keyword evidence="1" id="KW-0472">Membrane</keyword>
<dbReference type="Pfam" id="PF13347">
    <property type="entry name" value="MFS_2"/>
    <property type="match status" value="1"/>
</dbReference>
<dbReference type="Gene3D" id="1.20.1250.20">
    <property type="entry name" value="MFS general substrate transporter like domains"/>
    <property type="match status" value="1"/>
</dbReference>
<feature type="transmembrane region" description="Helical" evidence="1">
    <location>
        <begin position="211"/>
        <end position="235"/>
    </location>
</feature>
<feature type="transmembrane region" description="Helical" evidence="1">
    <location>
        <begin position="28"/>
        <end position="51"/>
    </location>
</feature>
<feature type="transmembrane region" description="Helical" evidence="1">
    <location>
        <begin position="348"/>
        <end position="367"/>
    </location>
</feature>
<feature type="transmembrane region" description="Helical" evidence="1">
    <location>
        <begin position="180"/>
        <end position="199"/>
    </location>
</feature>
<keyword evidence="1" id="KW-0812">Transmembrane</keyword>
<feature type="transmembrane region" description="Helical" evidence="1">
    <location>
        <begin position="373"/>
        <end position="400"/>
    </location>
</feature>
<organism evidence="2 3">
    <name type="scientific">Adlercreutzia faecimuris</name>
    <dbReference type="NCBI Taxonomy" id="2897341"/>
    <lineage>
        <taxon>Bacteria</taxon>
        <taxon>Bacillati</taxon>
        <taxon>Actinomycetota</taxon>
        <taxon>Coriobacteriia</taxon>
        <taxon>Eggerthellales</taxon>
        <taxon>Eggerthellaceae</taxon>
        <taxon>Adlercreutzia</taxon>
    </lineage>
</organism>
<dbReference type="RefSeq" id="WP_242166054.1">
    <property type="nucleotide sequence ID" value="NZ_JAJMLW010000003.1"/>
</dbReference>
<evidence type="ECO:0000256" key="1">
    <source>
        <dbReference type="SAM" id="Phobius"/>
    </source>
</evidence>
<dbReference type="InterPro" id="IPR039672">
    <property type="entry name" value="MFS_2"/>
</dbReference>
<feature type="transmembrane region" description="Helical" evidence="1">
    <location>
        <begin position="98"/>
        <end position="120"/>
    </location>
</feature>
<dbReference type="PANTHER" id="PTHR11328">
    <property type="entry name" value="MAJOR FACILITATOR SUPERFAMILY DOMAIN-CONTAINING PROTEIN"/>
    <property type="match status" value="1"/>
</dbReference>
<feature type="transmembrane region" description="Helical" evidence="1">
    <location>
        <begin position="63"/>
        <end position="86"/>
    </location>
</feature>
<dbReference type="InterPro" id="IPR036259">
    <property type="entry name" value="MFS_trans_sf"/>
</dbReference>
<keyword evidence="3" id="KW-1185">Reference proteome</keyword>
<feature type="transmembrane region" description="Helical" evidence="1">
    <location>
        <begin position="319"/>
        <end position="336"/>
    </location>
</feature>
<dbReference type="SUPFAM" id="SSF103473">
    <property type="entry name" value="MFS general substrate transporter"/>
    <property type="match status" value="1"/>
</dbReference>
<dbReference type="EMBL" id="JAJMLW010000003">
    <property type="protein sequence ID" value="MCI2242617.1"/>
    <property type="molecule type" value="Genomic_DNA"/>
</dbReference>
<gene>
    <name evidence="2" type="ORF">LPT13_09665</name>
</gene>
<keyword evidence="1" id="KW-1133">Transmembrane helix</keyword>
<feature type="transmembrane region" description="Helical" evidence="1">
    <location>
        <begin position="421"/>
        <end position="443"/>
    </location>
</feature>
<comment type="caution">
    <text evidence="2">The sequence shown here is derived from an EMBL/GenBank/DDBJ whole genome shotgun (WGS) entry which is preliminary data.</text>
</comment>
<name>A0ABS9WJV8_9ACTN</name>
<protein>
    <submittedName>
        <fullName evidence="2">MFS transporter</fullName>
    </submittedName>
</protein>
<accession>A0ABS9WJV8</accession>
<evidence type="ECO:0000313" key="3">
    <source>
        <dbReference type="Proteomes" id="UP001430755"/>
    </source>
</evidence>
<proteinExistence type="predicted"/>
<dbReference type="Proteomes" id="UP001430755">
    <property type="component" value="Unassembled WGS sequence"/>
</dbReference>
<reference evidence="2" key="1">
    <citation type="submission" date="2021-11" db="EMBL/GenBank/DDBJ databases">
        <title>A Novel Adlercreutzia Species, isolated from a Allomyrina dichotoma larva feces.</title>
        <authorList>
            <person name="Suh M.K."/>
        </authorList>
    </citation>
    <scope>NUCLEOTIDE SEQUENCE</scope>
    <source>
        <strain evidence="2">JBNU-10</strain>
    </source>
</reference>
<feature type="transmembrane region" description="Helical" evidence="1">
    <location>
        <begin position="455"/>
        <end position="479"/>
    </location>
</feature>
<sequence>MAENKISAPESSGGAVEKLKNNVSQTTGLLYGLGFMMFSGFNQMLTSYWNFFLTNAVGLDPAVMGSITSISSMAAWVFVFIAAMVVEKVWFRWGQYRSYLLIAPPLAFIFILGAWTDWTWLPGITTGSGAQIALIGGCYIIGQFFINLFMISGTSIISAVSRTEADRSLMSTRKAQGNMAIKVLFAAISLPMIIFFAGGDFAAGTRPDVPIGYTITAFIWGVIFVAAFVGLFMLFKGKDPTEEYCQAKAAAKKKGEKFKEVETGITDKVSIVESLKFFFTNVPALGLWLGEVARAVCTMVLNGMAIYFCTVVYNDNTLYAGMLTAANICGLIATFAGEACAKTIGNRWTYLLGTGIAAAAMLAGFFVASSYWPFIICVCASFFGTNMMMAVEFSCMSNAIAWQEWKKGKTSKAFIMGTIQWCPNIGKILQGALVGFGLAAIGYSKEITVAPPEMVTGIAFLTFMVPAIVLIVCFVLFFFMHRLDAKQMAVINADLDKRHKEDEAKINASLKAEIELDKAAQDTEA</sequence>
<feature type="transmembrane region" description="Helical" evidence="1">
    <location>
        <begin position="132"/>
        <end position="160"/>
    </location>
</feature>
<feature type="transmembrane region" description="Helical" evidence="1">
    <location>
        <begin position="292"/>
        <end position="313"/>
    </location>
</feature>
<evidence type="ECO:0000313" key="2">
    <source>
        <dbReference type="EMBL" id="MCI2242617.1"/>
    </source>
</evidence>